<keyword evidence="3" id="KW-1185">Reference proteome</keyword>
<comment type="caution">
    <text evidence="2">The sequence shown here is derived from an EMBL/GenBank/DDBJ whole genome shotgun (WGS) entry which is preliminary data.</text>
</comment>
<evidence type="ECO:0000256" key="1">
    <source>
        <dbReference type="SAM" id="Phobius"/>
    </source>
</evidence>
<dbReference type="AlphaFoldDB" id="A0AAV6XR73"/>
<keyword evidence="1" id="KW-1133">Transmembrane helix</keyword>
<protein>
    <submittedName>
        <fullName evidence="2">Uncharacterized protein</fullName>
    </submittedName>
</protein>
<evidence type="ECO:0000313" key="2">
    <source>
        <dbReference type="EMBL" id="KAG8385496.1"/>
    </source>
</evidence>
<gene>
    <name evidence="2" type="ORF">BUALT_Bualt03G0051400</name>
</gene>
<reference evidence="2" key="1">
    <citation type="submission" date="2019-10" db="EMBL/GenBank/DDBJ databases">
        <authorList>
            <person name="Zhang R."/>
            <person name="Pan Y."/>
            <person name="Wang J."/>
            <person name="Ma R."/>
            <person name="Yu S."/>
        </authorList>
    </citation>
    <scope>NUCLEOTIDE SEQUENCE</scope>
    <source>
        <strain evidence="2">LA-IB0</strain>
        <tissue evidence="2">Leaf</tissue>
    </source>
</reference>
<dbReference type="PANTHER" id="PTHR35694">
    <property type="entry name" value="DENEDDYLASE"/>
    <property type="match status" value="1"/>
</dbReference>
<proteinExistence type="predicted"/>
<organism evidence="2 3">
    <name type="scientific">Buddleja alternifolia</name>
    <dbReference type="NCBI Taxonomy" id="168488"/>
    <lineage>
        <taxon>Eukaryota</taxon>
        <taxon>Viridiplantae</taxon>
        <taxon>Streptophyta</taxon>
        <taxon>Embryophyta</taxon>
        <taxon>Tracheophyta</taxon>
        <taxon>Spermatophyta</taxon>
        <taxon>Magnoliopsida</taxon>
        <taxon>eudicotyledons</taxon>
        <taxon>Gunneridae</taxon>
        <taxon>Pentapetalae</taxon>
        <taxon>asterids</taxon>
        <taxon>lamiids</taxon>
        <taxon>Lamiales</taxon>
        <taxon>Scrophulariaceae</taxon>
        <taxon>Buddlejeae</taxon>
        <taxon>Buddleja</taxon>
    </lineage>
</organism>
<accession>A0AAV6XR73</accession>
<keyword evidence="1" id="KW-0472">Membrane</keyword>
<name>A0AAV6XR73_9LAMI</name>
<feature type="transmembrane region" description="Helical" evidence="1">
    <location>
        <begin position="446"/>
        <end position="466"/>
    </location>
</feature>
<evidence type="ECO:0000313" key="3">
    <source>
        <dbReference type="Proteomes" id="UP000826271"/>
    </source>
</evidence>
<keyword evidence="1" id="KW-0812">Transmembrane</keyword>
<dbReference type="PANTHER" id="PTHR35694:SF1">
    <property type="entry name" value="DENEDDYLASE"/>
    <property type="match status" value="1"/>
</dbReference>
<sequence length="662" mass="72929">MAFAPTRGFLNPLFPSSSFQFKPSPTLFPKPYITPPKIPPSLLAGASSSSSDQPSSPFTSEQAVLEAVADFDAAEKFLPAVRTFENDLARLSLVGAVDFQQALTAAAADGGEAADEHVSSGVAAMVVETIFPGPVDDHSTVATRLGITPMLQLNVCFTVLILIDLELVMNYSNFLPARKVKEKASKLKRSLTKDILQNTSSKNILAMTFRQVVLQQLWSLELELFRPGTERDMDDLENPREVPALLTLSSSDESIISKIGEVVCLAALENTERHSRHDSTNRASNKFFSWFNKRNKISSKDSSVVLYNFLEHEILANSEVLMEKFNLERGKHKLKGTKLKNNLWTSPAFSKLEKIGGLEFCAWISECIPSYMLRIDAGKLSDVKFEGWKTLEANSWEVVLTHSQMVSLADILDMYYEDVFTLPKKRLSCYAVAKPSNLALNKDSPLLKILSIVLASGIFILAIGVLKKLYLPNLPSRKICIQENSQPELSDISCVPHLSLEFSKSEACCVSIIRRIKDSFGWPGEVEIKSRGSAWVGELPAYLRKVDDNDSNMLDISCTSVPLGESDEEIKALEDIASYQVVLSTDGNIIGFQPTNRVAVNNWAANPLAKELYGGKRLSPGLLEPGLGISYPSGVVVLELLMSTNPNSYFAFIRAVDLSAKN</sequence>
<dbReference type="EMBL" id="WHWC01000003">
    <property type="protein sequence ID" value="KAG8385496.1"/>
    <property type="molecule type" value="Genomic_DNA"/>
</dbReference>
<dbReference type="Proteomes" id="UP000826271">
    <property type="component" value="Unassembled WGS sequence"/>
</dbReference>